<protein>
    <submittedName>
        <fullName evidence="4">9-O-acetylesterase</fullName>
    </submittedName>
</protein>
<sequence>MLWFDSEANFKRFSSKDSICYYLDKAKGAGFNEIVVDVRPVQGDVLYKSEILEPLTGFGDGYEYKRDWDYLQFFIEEAHKRALKITVSASIMPVGLLHTKSGPAYRSKYWDDKISIGNTPEGLKNMKEMDYLGVFLNPNLSSVRTLVKSYVHEIVTNYDFDGFALDYCRFADVRFDFSDSSRVAFEKYIHKKVERFPEDIFSYNSKKERVPGKYYKEWWEFRAMTVRDIVRELKQVIKSRKPDMKLTYWAASWINGTYINGQNWASKGYFDAAKSYPEWATENYKNAGFADELDAFMVGAYLNDLYGMDNNESIEYALDRANKVIGKDTKVFGSLYALNHKENMADAVYLTLEKSAGLMVFDIVQVINFNLWDSIKKGIDRAESHEKI</sequence>
<dbReference type="InterPro" id="IPR052177">
    <property type="entry name" value="Divisome_Glycosyl_Hydrolase"/>
</dbReference>
<keyword evidence="1" id="KW-0732">Signal</keyword>
<evidence type="ECO:0000259" key="2">
    <source>
        <dbReference type="Pfam" id="PF02638"/>
    </source>
</evidence>
<comment type="caution">
    <text evidence="4">The sequence shown here is derived from an EMBL/GenBank/DDBJ whole genome shotgun (WGS) entry which is preliminary data.</text>
</comment>
<dbReference type="PANTHER" id="PTHR43405">
    <property type="entry name" value="GLYCOSYL HYDROLASE DIGH"/>
    <property type="match status" value="1"/>
</dbReference>
<evidence type="ECO:0000313" key="4">
    <source>
        <dbReference type="EMBL" id="TKC09757.1"/>
    </source>
</evidence>
<dbReference type="Gene3D" id="3.20.20.80">
    <property type="entry name" value="Glycosidases"/>
    <property type="match status" value="1"/>
</dbReference>
<keyword evidence="5" id="KW-1185">Reference proteome</keyword>
<dbReference type="SUPFAM" id="SSF51445">
    <property type="entry name" value="(Trans)glycosidases"/>
    <property type="match status" value="1"/>
</dbReference>
<dbReference type="AlphaFoldDB" id="A0A4U1CP76"/>
<feature type="domain" description="Glycosyl hydrolase-like 10" evidence="2">
    <location>
        <begin position="22"/>
        <end position="271"/>
    </location>
</feature>
<organism evidence="4 5">
    <name type="scientific">Pedobacter frigoris</name>
    <dbReference type="NCBI Taxonomy" id="2571272"/>
    <lineage>
        <taxon>Bacteria</taxon>
        <taxon>Pseudomonadati</taxon>
        <taxon>Bacteroidota</taxon>
        <taxon>Sphingobacteriia</taxon>
        <taxon>Sphingobacteriales</taxon>
        <taxon>Sphingobacteriaceae</taxon>
        <taxon>Pedobacter</taxon>
    </lineage>
</organism>
<dbReference type="PANTHER" id="PTHR43405:SF1">
    <property type="entry name" value="GLYCOSYL HYDROLASE DIGH"/>
    <property type="match status" value="1"/>
</dbReference>
<dbReference type="InterPro" id="IPR017853">
    <property type="entry name" value="GH"/>
</dbReference>
<dbReference type="Proteomes" id="UP000307244">
    <property type="component" value="Unassembled WGS sequence"/>
</dbReference>
<dbReference type="Pfam" id="PF16373">
    <property type="entry name" value="DUF4985"/>
    <property type="match status" value="1"/>
</dbReference>
<feature type="domain" description="DUF4985" evidence="3">
    <location>
        <begin position="278"/>
        <end position="376"/>
    </location>
</feature>
<reference evidence="4 5" key="1">
    <citation type="submission" date="2019-04" db="EMBL/GenBank/DDBJ databases">
        <title>Pedobacter sp. RP-3-15 sp. nov., isolated from Arctic soil.</title>
        <authorList>
            <person name="Dahal R.H."/>
            <person name="Kim D.-U."/>
        </authorList>
    </citation>
    <scope>NUCLEOTIDE SEQUENCE [LARGE SCALE GENOMIC DNA]</scope>
    <source>
        <strain evidence="4 5">RP-3-15</strain>
    </source>
</reference>
<dbReference type="OrthoDB" id="9760892at2"/>
<accession>A0A4U1CP76</accession>
<gene>
    <name evidence="4" type="ORF">FA047_06225</name>
</gene>
<proteinExistence type="predicted"/>
<dbReference type="InterPro" id="IPR003790">
    <property type="entry name" value="GHL10"/>
</dbReference>
<evidence type="ECO:0000256" key="1">
    <source>
        <dbReference type="ARBA" id="ARBA00022729"/>
    </source>
</evidence>
<evidence type="ECO:0000259" key="3">
    <source>
        <dbReference type="Pfam" id="PF16373"/>
    </source>
</evidence>
<dbReference type="EMBL" id="SWBQ01000001">
    <property type="protein sequence ID" value="TKC09757.1"/>
    <property type="molecule type" value="Genomic_DNA"/>
</dbReference>
<evidence type="ECO:0000313" key="5">
    <source>
        <dbReference type="Proteomes" id="UP000307244"/>
    </source>
</evidence>
<dbReference type="InterPro" id="IPR032280">
    <property type="entry name" value="DUF4985"/>
</dbReference>
<name>A0A4U1CP76_9SPHI</name>
<dbReference type="Pfam" id="PF02638">
    <property type="entry name" value="GHL10"/>
    <property type="match status" value="1"/>
</dbReference>